<accession>Q0W2K7</accession>
<name>Q0W2K7_METAR</name>
<dbReference type="KEGG" id="rci:RCIA165"/>
<dbReference type="Proteomes" id="UP000000663">
    <property type="component" value="Chromosome"/>
</dbReference>
<organism evidence="2 3">
    <name type="scientific">Methanocella arvoryzae (strain DSM 22066 / NBRC 105507 / MRE50)</name>
    <dbReference type="NCBI Taxonomy" id="351160"/>
    <lineage>
        <taxon>Archaea</taxon>
        <taxon>Methanobacteriati</taxon>
        <taxon>Methanobacteriota</taxon>
        <taxon>Stenosarchaea group</taxon>
        <taxon>Methanomicrobia</taxon>
        <taxon>Methanocellales</taxon>
        <taxon>Methanocellaceae</taxon>
        <taxon>Methanocella</taxon>
    </lineage>
</organism>
<dbReference type="EMBL" id="AM114193">
    <property type="protein sequence ID" value="CAJ37386.1"/>
    <property type="molecule type" value="Genomic_DNA"/>
</dbReference>
<evidence type="ECO:0000256" key="1">
    <source>
        <dbReference type="SAM" id="MobiDB-lite"/>
    </source>
</evidence>
<dbReference type="STRING" id="351160.RCIA165"/>
<protein>
    <submittedName>
        <fullName evidence="2">Uncharacterized protein</fullName>
    </submittedName>
</protein>
<proteinExistence type="predicted"/>
<gene>
    <name evidence="2" type="ORF">RCIA165</name>
</gene>
<reference evidence="2 3" key="1">
    <citation type="journal article" date="2006" name="Science">
        <title>Genome of rice cluster I archaea -- the key methane producers in the rice rhizosphere.</title>
        <authorList>
            <person name="Erkel C."/>
            <person name="Kube M."/>
            <person name="Reinhardt R."/>
            <person name="Liesack W."/>
        </authorList>
    </citation>
    <scope>NUCLEOTIDE SEQUENCE [LARGE SCALE GENOMIC DNA]</scope>
    <source>
        <strain evidence="3">DSM 22066 / NBRC 105507 / MRE50</strain>
    </source>
</reference>
<feature type="region of interest" description="Disordered" evidence="1">
    <location>
        <begin position="59"/>
        <end position="81"/>
    </location>
</feature>
<evidence type="ECO:0000313" key="3">
    <source>
        <dbReference type="Proteomes" id="UP000000663"/>
    </source>
</evidence>
<keyword evidence="3" id="KW-1185">Reference proteome</keyword>
<evidence type="ECO:0000313" key="2">
    <source>
        <dbReference type="EMBL" id="CAJ37386.1"/>
    </source>
</evidence>
<sequence>MFVVNRTIMPKWVCTVCGTEHQVLCTPGKCHAYHNHGSCCPPKCKGCGAPREKMVMGGLPPGKLPERPELAVPVKPQGPPA</sequence>
<dbReference type="AlphaFoldDB" id="Q0W2K7"/>